<feature type="transmembrane region" description="Helical" evidence="8">
    <location>
        <begin position="59"/>
        <end position="82"/>
    </location>
</feature>
<dbReference type="Pfam" id="PF07019">
    <property type="entry name" value="EMC6"/>
    <property type="match status" value="1"/>
</dbReference>
<dbReference type="EMBL" id="JABANN010000213">
    <property type="protein sequence ID" value="KAF4666118.1"/>
    <property type="molecule type" value="Genomic_DNA"/>
</dbReference>
<proteinExistence type="inferred from homology"/>
<keyword evidence="6 8" id="KW-1133">Transmembrane helix</keyword>
<evidence type="ECO:0000256" key="4">
    <source>
        <dbReference type="ARBA" id="ARBA00022692"/>
    </source>
</evidence>
<evidence type="ECO:0000256" key="1">
    <source>
        <dbReference type="ARBA" id="ARBA00004477"/>
    </source>
</evidence>
<evidence type="ECO:0000256" key="8">
    <source>
        <dbReference type="SAM" id="Phobius"/>
    </source>
</evidence>
<organism evidence="9 10">
    <name type="scientific">Perkinsus olseni</name>
    <name type="common">Perkinsus atlanticus</name>
    <dbReference type="NCBI Taxonomy" id="32597"/>
    <lineage>
        <taxon>Eukaryota</taxon>
        <taxon>Sar</taxon>
        <taxon>Alveolata</taxon>
        <taxon>Perkinsozoa</taxon>
        <taxon>Perkinsea</taxon>
        <taxon>Perkinsida</taxon>
        <taxon>Perkinsidae</taxon>
        <taxon>Perkinsus</taxon>
    </lineage>
</organism>
<reference evidence="9 10" key="1">
    <citation type="submission" date="2020-04" db="EMBL/GenBank/DDBJ databases">
        <title>Perkinsus olseni comparative genomics.</title>
        <authorList>
            <person name="Bogema D.R."/>
        </authorList>
    </citation>
    <scope>NUCLEOTIDE SEQUENCE [LARGE SCALE GENOMIC DNA]</scope>
    <source>
        <strain evidence="9">ATCC PRA-31</strain>
    </source>
</reference>
<feature type="transmembrane region" description="Helical" evidence="8">
    <location>
        <begin position="94"/>
        <end position="114"/>
    </location>
</feature>
<evidence type="ECO:0000256" key="5">
    <source>
        <dbReference type="ARBA" id="ARBA00022824"/>
    </source>
</evidence>
<evidence type="ECO:0000256" key="3">
    <source>
        <dbReference type="ARBA" id="ARBA00020827"/>
    </source>
</evidence>
<dbReference type="PANTHER" id="PTHR20994">
    <property type="entry name" value="ER MEMBRANE PROTEIN COMPLEX SUBUNIT 6"/>
    <property type="match status" value="1"/>
</dbReference>
<evidence type="ECO:0000256" key="2">
    <source>
        <dbReference type="ARBA" id="ARBA00009436"/>
    </source>
</evidence>
<comment type="similarity">
    <text evidence="2">Belongs to the EMC6 family.</text>
</comment>
<keyword evidence="5" id="KW-0256">Endoplasmic reticulum</keyword>
<name>A0A7J6M3I3_PEROL</name>
<keyword evidence="7 8" id="KW-0472">Membrane</keyword>
<comment type="subcellular location">
    <subcellularLocation>
        <location evidence="1">Endoplasmic reticulum membrane</location>
        <topology evidence="1">Multi-pass membrane protein</topology>
    </subcellularLocation>
</comment>
<dbReference type="GO" id="GO:0000045">
    <property type="term" value="P:autophagosome assembly"/>
    <property type="evidence" value="ECO:0007669"/>
    <property type="project" value="TreeGrafter"/>
</dbReference>
<dbReference type="InterPro" id="IPR008504">
    <property type="entry name" value="Emc6"/>
</dbReference>
<dbReference type="InterPro" id="IPR029008">
    <property type="entry name" value="EMC6-like"/>
</dbReference>
<comment type="caution">
    <text evidence="9">The sequence shown here is derived from an EMBL/GenBank/DDBJ whole genome shotgun (WGS) entry which is preliminary data.</text>
</comment>
<gene>
    <name evidence="9" type="ORF">FOL46_003262</name>
</gene>
<sequence>MSALGGGAPTSTDPTGVKPQELVQKAALANNMRLLGSCRTFSAILGGILAGIFRVEGLQYGLVLFAVVQLLGSLLLYVRLGGDGKKYFISEKDVMVGQLFTGLMGFVLMWTLVYDCVHIF</sequence>
<accession>A0A7J6M3I3</accession>
<protein>
    <recommendedName>
        <fullName evidence="3">ER membrane protein complex subunit 6</fullName>
    </recommendedName>
</protein>
<evidence type="ECO:0000256" key="6">
    <source>
        <dbReference type="ARBA" id="ARBA00022989"/>
    </source>
</evidence>
<dbReference type="PANTHER" id="PTHR20994:SF0">
    <property type="entry name" value="ER MEMBRANE PROTEIN COMPLEX SUBUNIT 6"/>
    <property type="match status" value="1"/>
</dbReference>
<feature type="transmembrane region" description="Helical" evidence="8">
    <location>
        <begin position="34"/>
        <end position="53"/>
    </location>
</feature>
<evidence type="ECO:0000313" key="10">
    <source>
        <dbReference type="Proteomes" id="UP000572268"/>
    </source>
</evidence>
<keyword evidence="4 8" id="KW-0812">Transmembrane</keyword>
<evidence type="ECO:0000256" key="7">
    <source>
        <dbReference type="ARBA" id="ARBA00023136"/>
    </source>
</evidence>
<dbReference type="GO" id="GO:0072546">
    <property type="term" value="C:EMC complex"/>
    <property type="evidence" value="ECO:0007669"/>
    <property type="project" value="InterPro"/>
</dbReference>
<dbReference type="GO" id="GO:0034975">
    <property type="term" value="P:protein folding in endoplasmic reticulum"/>
    <property type="evidence" value="ECO:0007669"/>
    <property type="project" value="TreeGrafter"/>
</dbReference>
<evidence type="ECO:0000313" key="9">
    <source>
        <dbReference type="EMBL" id="KAF4666118.1"/>
    </source>
</evidence>
<dbReference type="AlphaFoldDB" id="A0A7J6M3I3"/>
<dbReference type="Proteomes" id="UP000572268">
    <property type="component" value="Unassembled WGS sequence"/>
</dbReference>